<comment type="caution">
    <text evidence="2">The sequence shown here is derived from an EMBL/GenBank/DDBJ whole genome shotgun (WGS) entry which is preliminary data.</text>
</comment>
<reference evidence="2" key="1">
    <citation type="submission" date="2020-03" db="EMBL/GenBank/DDBJ databases">
        <authorList>
            <person name="Weist P."/>
        </authorList>
    </citation>
    <scope>NUCLEOTIDE SEQUENCE</scope>
</reference>
<evidence type="ECO:0000313" key="2">
    <source>
        <dbReference type="EMBL" id="CAB1429700.1"/>
    </source>
</evidence>
<protein>
    <submittedName>
        <fullName evidence="2">Uncharacterized protein</fullName>
    </submittedName>
</protein>
<feature type="region of interest" description="Disordered" evidence="1">
    <location>
        <begin position="232"/>
        <end position="277"/>
    </location>
</feature>
<feature type="compositionally biased region" description="Basic and acidic residues" evidence="1">
    <location>
        <begin position="289"/>
        <end position="299"/>
    </location>
</feature>
<dbReference type="AlphaFoldDB" id="A0A9N7UF60"/>
<sequence>MVWDQLTGLGSVHWFGISSPVWDQLTGLGSPHWSGISSLVWDHLTGLGSAHWSRICSLVWDNLTGLGSGRRSGISSLVWDQLTGLGSGQWSEISSLVWDQLDGLGISSMVWDQVDGLGSPHWSGICSLVWDHLTGLGYVHWSGISSLVWDLFKTELHLRPQISQEVKKTLFTGSHPECLDLGHRSNPQSSTEASSLFICDFFCQAAADLPSLSICPVPELLLEDLNLIPGQSGHTTPPAGSGSVLDSSGCSPGGGRGVFSSSRNNPIPREDEPNLHPAALNFSSMKRALESEAAEERPQRPRGGSTEATPSAPFPRLSEDEQQNQSRLRPADPFTGAALRSARRLPLPQGVGVIHPSPDDRPAGRRSARIRPLSHFKWKQLISGSNDDCLLSCF</sequence>
<feature type="region of interest" description="Disordered" evidence="1">
    <location>
        <begin position="289"/>
        <end position="331"/>
    </location>
</feature>
<keyword evidence="3" id="KW-1185">Reference proteome</keyword>
<gene>
    <name evidence="2" type="ORF">PLEPLA_LOCUS17680</name>
</gene>
<name>A0A9N7UF60_PLEPL</name>
<evidence type="ECO:0000256" key="1">
    <source>
        <dbReference type="SAM" id="MobiDB-lite"/>
    </source>
</evidence>
<accession>A0A9N7UF60</accession>
<proteinExistence type="predicted"/>
<dbReference type="Proteomes" id="UP001153269">
    <property type="component" value="Unassembled WGS sequence"/>
</dbReference>
<dbReference type="EMBL" id="CADEAL010001162">
    <property type="protein sequence ID" value="CAB1429700.1"/>
    <property type="molecule type" value="Genomic_DNA"/>
</dbReference>
<organism evidence="2 3">
    <name type="scientific">Pleuronectes platessa</name>
    <name type="common">European plaice</name>
    <dbReference type="NCBI Taxonomy" id="8262"/>
    <lineage>
        <taxon>Eukaryota</taxon>
        <taxon>Metazoa</taxon>
        <taxon>Chordata</taxon>
        <taxon>Craniata</taxon>
        <taxon>Vertebrata</taxon>
        <taxon>Euteleostomi</taxon>
        <taxon>Actinopterygii</taxon>
        <taxon>Neopterygii</taxon>
        <taxon>Teleostei</taxon>
        <taxon>Neoteleostei</taxon>
        <taxon>Acanthomorphata</taxon>
        <taxon>Carangaria</taxon>
        <taxon>Pleuronectiformes</taxon>
        <taxon>Pleuronectoidei</taxon>
        <taxon>Pleuronectidae</taxon>
        <taxon>Pleuronectes</taxon>
    </lineage>
</organism>
<evidence type="ECO:0000313" key="3">
    <source>
        <dbReference type="Proteomes" id="UP001153269"/>
    </source>
</evidence>
<feature type="region of interest" description="Disordered" evidence="1">
    <location>
        <begin position="343"/>
        <end position="367"/>
    </location>
</feature>